<feature type="region of interest" description="Disordered" evidence="1">
    <location>
        <begin position="1"/>
        <end position="28"/>
    </location>
</feature>
<proteinExistence type="predicted"/>
<dbReference type="InterPro" id="IPR027381">
    <property type="entry name" value="LytR/CpsA/Psr_C"/>
</dbReference>
<sequence length="208" mass="21718">MASIQAGQTDKSPQGQDEFDNPPKGPVGVHRGPKSLWIRALPYLIVILLAVVCGVGVWAGVSGFLPWQQQKPATTSQAIKKPSISRKSTSTPSKKAKEATPAPSSPVQEPSQTPSTPAPVIDKNTRVLIVNGTGVSGYAGSKRQILVNAGYGAVTASNPTGSLPSADVVWYQNEADRATAQDVAAQLGIARVEQLAEAGSPVEVVLMR</sequence>
<feature type="transmembrane region" description="Helical" evidence="2">
    <location>
        <begin position="40"/>
        <end position="67"/>
    </location>
</feature>
<feature type="compositionally biased region" description="Polar residues" evidence="1">
    <location>
        <begin position="105"/>
        <end position="115"/>
    </location>
</feature>
<evidence type="ECO:0000313" key="5">
    <source>
        <dbReference type="Proteomes" id="UP000028569"/>
    </source>
</evidence>
<dbReference type="KEGG" id="bii:BINDI_0864"/>
<dbReference type="EMBL" id="CP006018">
    <property type="protein sequence ID" value="AIC92132.1"/>
    <property type="molecule type" value="Genomic_DNA"/>
</dbReference>
<accession>A0A087VUV2</accession>
<gene>
    <name evidence="4" type="ORF">BINDI_0864</name>
</gene>
<dbReference type="Gene3D" id="3.30.70.2390">
    <property type="match status" value="1"/>
</dbReference>
<feature type="compositionally biased region" description="Polar residues" evidence="1">
    <location>
        <begin position="1"/>
        <end position="15"/>
    </location>
</feature>
<keyword evidence="2" id="KW-0812">Transmembrane</keyword>
<protein>
    <recommendedName>
        <fullName evidence="3">LytR/CpsA/Psr regulator C-terminal domain-containing protein</fullName>
    </recommendedName>
</protein>
<evidence type="ECO:0000256" key="1">
    <source>
        <dbReference type="SAM" id="MobiDB-lite"/>
    </source>
</evidence>
<name>A0A087VUV2_9BIFI</name>
<keyword evidence="2" id="KW-0472">Membrane</keyword>
<evidence type="ECO:0000256" key="2">
    <source>
        <dbReference type="SAM" id="Phobius"/>
    </source>
</evidence>
<keyword evidence="2" id="KW-1133">Transmembrane helix</keyword>
<organism evidence="4 5">
    <name type="scientific">Bifidobacterium [indicum] DSM 20214 = LMG 11587</name>
    <dbReference type="NCBI Taxonomy" id="1341694"/>
    <lineage>
        <taxon>Bacteria</taxon>
        <taxon>Bacillati</taxon>
        <taxon>Actinomycetota</taxon>
        <taxon>Actinomycetes</taxon>
        <taxon>Bifidobacteriales</taxon>
        <taxon>Bifidobacteriaceae</taxon>
        <taxon>Bifidobacterium</taxon>
    </lineage>
</organism>
<evidence type="ECO:0000259" key="3">
    <source>
        <dbReference type="Pfam" id="PF13399"/>
    </source>
</evidence>
<dbReference type="AlphaFoldDB" id="A0A087VUV2"/>
<dbReference type="HOGENOM" id="CLU_110134_0_0_11"/>
<feature type="domain" description="LytR/CpsA/Psr regulator C-terminal" evidence="3">
    <location>
        <begin position="125"/>
        <end position="206"/>
    </location>
</feature>
<dbReference type="OrthoDB" id="3242784at2"/>
<dbReference type="Pfam" id="PF13399">
    <property type="entry name" value="LytR_C"/>
    <property type="match status" value="1"/>
</dbReference>
<dbReference type="RefSeq" id="WP_052108797.1">
    <property type="nucleotide sequence ID" value="NZ_CP006018.1"/>
</dbReference>
<feature type="region of interest" description="Disordered" evidence="1">
    <location>
        <begin position="70"/>
        <end position="120"/>
    </location>
</feature>
<reference evidence="4 5" key="1">
    <citation type="journal article" date="2014" name="Appl. Environ. Microbiol.">
        <title>Genomic encyclopedia of type strains of the genus Bifidobacterium.</title>
        <authorList>
            <person name="Milani C."/>
            <person name="Lugli G.A."/>
            <person name="Duranti S."/>
            <person name="Turroni F."/>
            <person name="Bottacini F."/>
            <person name="Mangifesta M."/>
            <person name="Sanchez B."/>
            <person name="Viappiani A."/>
            <person name="Mancabelli L."/>
            <person name="Taminiau B."/>
            <person name="Delcenserie V."/>
            <person name="Barrangou R."/>
            <person name="Margolles A."/>
            <person name="van Sinderen D."/>
            <person name="Ventura M."/>
        </authorList>
    </citation>
    <scope>NUCLEOTIDE SEQUENCE [LARGE SCALE GENOMIC DNA]</scope>
    <source>
        <strain evidence="4 5">LMG 11587</strain>
    </source>
</reference>
<evidence type="ECO:0000313" key="4">
    <source>
        <dbReference type="EMBL" id="AIC92132.1"/>
    </source>
</evidence>
<dbReference type="Proteomes" id="UP000028569">
    <property type="component" value="Chromosome"/>
</dbReference>
<keyword evidence="5" id="KW-1185">Reference proteome</keyword>